<dbReference type="OrthoDB" id="410198at2759"/>
<evidence type="ECO:0000313" key="4">
    <source>
        <dbReference type="Proteomes" id="UP000182334"/>
    </source>
</evidence>
<dbReference type="PANTHER" id="PTHR42791:SF1">
    <property type="entry name" value="N-ACETYLTRANSFERASE DOMAIN-CONTAINING PROTEIN"/>
    <property type="match status" value="1"/>
</dbReference>
<gene>
    <name evidence="2" type="ORF">SAMEA4029009_CIC11G00000005205</name>
    <name evidence="1" type="ORF">SAMEA4029010_CIC11G00000000551</name>
</gene>
<dbReference type="Proteomes" id="UP000182259">
    <property type="component" value="Chromosome II"/>
</dbReference>
<name>A0A1L0BKE1_9ASCO</name>
<organism evidence="1 4">
    <name type="scientific">Sungouiella intermedia</name>
    <dbReference type="NCBI Taxonomy" id="45354"/>
    <lineage>
        <taxon>Eukaryota</taxon>
        <taxon>Fungi</taxon>
        <taxon>Dikarya</taxon>
        <taxon>Ascomycota</taxon>
        <taxon>Saccharomycotina</taxon>
        <taxon>Pichiomycetes</taxon>
        <taxon>Metschnikowiaceae</taxon>
        <taxon>Sungouiella</taxon>
    </lineage>
</organism>
<dbReference type="EMBL" id="LT635765">
    <property type="protein sequence ID" value="SGZ51391.1"/>
    <property type="molecule type" value="Genomic_DNA"/>
</dbReference>
<evidence type="ECO:0000313" key="1">
    <source>
        <dbReference type="EMBL" id="SGZ50658.1"/>
    </source>
</evidence>
<dbReference type="InterPro" id="IPR016181">
    <property type="entry name" value="Acyl_CoA_acyltransferase"/>
</dbReference>
<evidence type="ECO:0000313" key="2">
    <source>
        <dbReference type="EMBL" id="SGZ51391.1"/>
    </source>
</evidence>
<dbReference type="STRING" id="45354.A0A1L0BKE1"/>
<dbReference type="EMBL" id="LT635757">
    <property type="protein sequence ID" value="SGZ50658.1"/>
    <property type="molecule type" value="Genomic_DNA"/>
</dbReference>
<keyword evidence="4" id="KW-1185">Reference proteome</keyword>
<dbReference type="PANTHER" id="PTHR42791">
    <property type="entry name" value="GNAT FAMILY ACETYLTRANSFERASE"/>
    <property type="match status" value="1"/>
</dbReference>
<accession>A0A1L0BKE1</accession>
<protein>
    <submittedName>
        <fullName evidence="1">CIC11C00000000551</fullName>
    </submittedName>
    <submittedName>
        <fullName evidence="2">CIC11C00000005205</fullName>
    </submittedName>
</protein>
<sequence length="255" mass="28320">MAASTATTSSNFSRMRPLTNDDVHKAAVTLVQSFTTDALAKLLTVHVTDPDHKAKVDYTVYECYLRQHIAKGLCFGIGESETEFETVAIWSTPTSADDGLDSFANLMDAGYHKLWDISGDEGREKIFKGMLPLLHDTAERILSTDSRFMNKGVYTLVYLGSVASARGKGNVRLMFDYMFEKYIDLPGTSNIAYLESSSPDNIPIYNRFGFHFYEDIVLGDKDRPDAKEGDDYAVMNVMIRGPFGEDWTGAAGAKL</sequence>
<proteinExistence type="predicted"/>
<dbReference type="Gene3D" id="3.40.630.30">
    <property type="match status" value="1"/>
</dbReference>
<evidence type="ECO:0000313" key="3">
    <source>
        <dbReference type="Proteomes" id="UP000182259"/>
    </source>
</evidence>
<dbReference type="SUPFAM" id="SSF55729">
    <property type="entry name" value="Acyl-CoA N-acyltransferases (Nat)"/>
    <property type="match status" value="1"/>
</dbReference>
<dbReference type="Proteomes" id="UP000182334">
    <property type="component" value="Chromosome II"/>
</dbReference>
<dbReference type="AlphaFoldDB" id="A0A1L0BKE1"/>
<dbReference type="InterPro" id="IPR052523">
    <property type="entry name" value="Trichothecene_AcTrans"/>
</dbReference>
<reference evidence="3 4" key="1">
    <citation type="submission" date="2016-10" db="EMBL/GenBank/DDBJ databases">
        <authorList>
            <person name="de Groot N.N."/>
        </authorList>
    </citation>
    <scope>NUCLEOTIDE SEQUENCE [LARGE SCALE GENOMIC DNA]</scope>
    <source>
        <strain evidence="1 4">CBS 141442</strain>
        <strain evidence="2 3">PYCC 4715</strain>
    </source>
</reference>